<feature type="chain" id="PRO_5006057812" evidence="1">
    <location>
        <begin position="26"/>
        <end position="133"/>
    </location>
</feature>
<accession>A0A0P0YWA8</accession>
<evidence type="ECO:0000313" key="2">
    <source>
        <dbReference type="EMBL" id="BAT25669.1"/>
    </source>
</evidence>
<organism evidence="2">
    <name type="scientific">Aureimonas altamirensis</name>
    <dbReference type="NCBI Taxonomy" id="370622"/>
    <lineage>
        <taxon>Bacteria</taxon>
        <taxon>Pseudomonadati</taxon>
        <taxon>Pseudomonadota</taxon>
        <taxon>Alphaproteobacteria</taxon>
        <taxon>Hyphomicrobiales</taxon>
        <taxon>Aurantimonadaceae</taxon>
        <taxon>Aureimonas</taxon>
    </lineage>
</organism>
<name>A0A0P0YWA8_9HYPH</name>
<feature type="signal peptide" evidence="1">
    <location>
        <begin position="1"/>
        <end position="25"/>
    </location>
</feature>
<evidence type="ECO:0000256" key="1">
    <source>
        <dbReference type="SAM" id="SignalP"/>
    </source>
</evidence>
<dbReference type="AlphaFoldDB" id="A0A0P0YWA8"/>
<keyword evidence="1" id="KW-0732">Signal</keyword>
<dbReference type="EMBL" id="LC066370">
    <property type="protein sequence ID" value="BAT25669.1"/>
    <property type="molecule type" value="Genomic_DNA"/>
</dbReference>
<proteinExistence type="predicted"/>
<dbReference type="RefSeq" id="WP_143190089.1">
    <property type="nucleotide sequence ID" value="NZ_BBWQ01000001.1"/>
</dbReference>
<sequence length="133" mass="14275">MAVSTKPLQFCLLMALLALTAPARADDSMAIARCEAGVVAAIQNPASYRRGAVESKREPGSDNYVMVVNFEAANIYGEPIAAKAYCFFRQMPPSPREKENCPECQVYVLDGLSIAGAFRPGDTEEPRIVSGGS</sequence>
<protein>
    <submittedName>
        <fullName evidence="2">Uncharacterized protein</fullName>
    </submittedName>
</protein>
<reference evidence="2" key="1">
    <citation type="journal article" date="2015" name="Proc. Natl. Acad. Sci. U.S.A.">
        <title>Bacterial clade with the ribosomal RNA operon on a small plasmid rather than the chromosome.</title>
        <authorList>
            <person name="Anda M."/>
            <person name="Ohtsubo Y."/>
            <person name="Okubo T."/>
            <person name="Sugawara M."/>
            <person name="Nagata Y."/>
            <person name="Tsuda M."/>
            <person name="Minamisawa K."/>
            <person name="Mitsui H."/>
        </authorList>
    </citation>
    <scope>NUCLEOTIDE SEQUENCE</scope>
    <source>
        <strain evidence="2">DSM 21988</strain>
    </source>
</reference>